<keyword evidence="7 8" id="KW-0472">Membrane</keyword>
<feature type="transmembrane region" description="Helical" evidence="8">
    <location>
        <begin position="220"/>
        <end position="237"/>
    </location>
</feature>
<keyword evidence="6 8" id="KW-1133">Transmembrane helix</keyword>
<accession>A0A650GF38</accession>
<keyword evidence="3" id="KW-0813">Transport</keyword>
<feature type="transmembrane region" description="Helical" evidence="8">
    <location>
        <begin position="128"/>
        <end position="150"/>
    </location>
</feature>
<dbReference type="Proteomes" id="UP000271708">
    <property type="component" value="Chromosome"/>
</dbReference>
<keyword evidence="4 8" id="KW-1003">Cell membrane</keyword>
<dbReference type="KEGG" id="jme:EEW87_17090"/>
<keyword evidence="5 8" id="KW-0812">Transmembrane</keyword>
<gene>
    <name evidence="9" type="ORF">EEW87_17090</name>
</gene>
<evidence type="ECO:0000256" key="7">
    <source>
        <dbReference type="ARBA" id="ARBA00023136"/>
    </source>
</evidence>
<dbReference type="PANTHER" id="PTHR30269">
    <property type="entry name" value="TRANSMEMBRANE PROTEIN YFCA"/>
    <property type="match status" value="1"/>
</dbReference>
<evidence type="ECO:0000313" key="9">
    <source>
        <dbReference type="EMBL" id="QGX08609.1"/>
    </source>
</evidence>
<dbReference type="RefSeq" id="WP_123092678.1">
    <property type="nucleotide sequence ID" value="NZ_CAJFZZ010000041.1"/>
</dbReference>
<evidence type="ECO:0000256" key="1">
    <source>
        <dbReference type="ARBA" id="ARBA00004651"/>
    </source>
</evidence>
<feature type="transmembrane region" description="Helical" evidence="8">
    <location>
        <begin position="42"/>
        <end position="60"/>
    </location>
</feature>
<feature type="transmembrane region" description="Helical" evidence="8">
    <location>
        <begin position="6"/>
        <end position="30"/>
    </location>
</feature>
<dbReference type="PANTHER" id="PTHR30269:SF37">
    <property type="entry name" value="MEMBRANE TRANSPORTER PROTEIN"/>
    <property type="match status" value="1"/>
</dbReference>
<comment type="subcellular location">
    <subcellularLocation>
        <location evidence="1 8">Cell membrane</location>
        <topology evidence="1 8">Multi-pass membrane protein</topology>
    </subcellularLocation>
</comment>
<name>A0A650GF38_9MICO</name>
<proteinExistence type="inferred from homology"/>
<feature type="transmembrane region" description="Helical" evidence="8">
    <location>
        <begin position="96"/>
        <end position="116"/>
    </location>
</feature>
<evidence type="ECO:0000256" key="2">
    <source>
        <dbReference type="ARBA" id="ARBA00009142"/>
    </source>
</evidence>
<feature type="transmembrane region" description="Helical" evidence="8">
    <location>
        <begin position="187"/>
        <end position="208"/>
    </location>
</feature>
<evidence type="ECO:0000256" key="8">
    <source>
        <dbReference type="RuleBase" id="RU363041"/>
    </source>
</evidence>
<protein>
    <recommendedName>
        <fullName evidence="8">Probable membrane transporter protein</fullName>
    </recommendedName>
</protein>
<feature type="transmembrane region" description="Helical" evidence="8">
    <location>
        <begin position="162"/>
        <end position="181"/>
    </location>
</feature>
<evidence type="ECO:0000256" key="5">
    <source>
        <dbReference type="ARBA" id="ARBA00022692"/>
    </source>
</evidence>
<comment type="similarity">
    <text evidence="2 8">Belongs to the 4-toluene sulfonate uptake permease (TSUP) (TC 2.A.102) family.</text>
</comment>
<evidence type="ECO:0000256" key="6">
    <source>
        <dbReference type="ARBA" id="ARBA00022989"/>
    </source>
</evidence>
<reference evidence="9 10" key="1">
    <citation type="submission" date="2019-09" db="EMBL/GenBank/DDBJ databases">
        <title>Complete Genome Sequence of Janibacter melonis M714 with both human health impact and industrial applications.</title>
        <authorList>
            <person name="Jin M."/>
            <person name="Zhao Q.R."/>
        </authorList>
    </citation>
    <scope>NUCLEOTIDE SEQUENCE [LARGE SCALE GENOMIC DNA]</scope>
    <source>
        <strain evidence="9 10">M714</strain>
    </source>
</reference>
<evidence type="ECO:0000313" key="10">
    <source>
        <dbReference type="Proteomes" id="UP000271708"/>
    </source>
</evidence>
<evidence type="ECO:0000256" key="3">
    <source>
        <dbReference type="ARBA" id="ARBA00022448"/>
    </source>
</evidence>
<dbReference type="Pfam" id="PF01925">
    <property type="entry name" value="TauE"/>
    <property type="match status" value="1"/>
</dbReference>
<evidence type="ECO:0000256" key="4">
    <source>
        <dbReference type="ARBA" id="ARBA00022475"/>
    </source>
</evidence>
<dbReference type="InterPro" id="IPR002781">
    <property type="entry name" value="TM_pro_TauE-like"/>
</dbReference>
<sequence>MSPGELLVVGVAVALAAMLQGSIGFGMGMIAAPVVALVQPTLLPATLVLLAAVVTTLTLVTDRQHVDLRGTGWALTGRVPGSVAGAAVVALAPDRVLALLVAAVVLAGTVITGLGWRPEPTKGALLTAGAASGLFGTATSIGGPPMALVWQGHHGARLRGTMSAFFLVGSAVSVATLAVAGAVDAEIMRAVLLLLPMPVVGFVLSRGLNRVLDPVRQRRVAIAVSVVGAVLLIGQQVL</sequence>
<organism evidence="9 10">
    <name type="scientific">Janibacter melonis</name>
    <dbReference type="NCBI Taxonomy" id="262209"/>
    <lineage>
        <taxon>Bacteria</taxon>
        <taxon>Bacillati</taxon>
        <taxon>Actinomycetota</taxon>
        <taxon>Actinomycetes</taxon>
        <taxon>Micrococcales</taxon>
        <taxon>Intrasporangiaceae</taxon>
        <taxon>Janibacter</taxon>
    </lineage>
</organism>
<dbReference type="AlphaFoldDB" id="A0A650GF38"/>
<dbReference type="EMBL" id="CP044548">
    <property type="protein sequence ID" value="QGX08609.1"/>
    <property type="molecule type" value="Genomic_DNA"/>
</dbReference>
<dbReference type="GO" id="GO:0005886">
    <property type="term" value="C:plasma membrane"/>
    <property type="evidence" value="ECO:0007669"/>
    <property type="project" value="UniProtKB-SubCell"/>
</dbReference>
<dbReference type="GeneID" id="59162776"/>
<dbReference type="InterPro" id="IPR052017">
    <property type="entry name" value="TSUP"/>
</dbReference>